<proteinExistence type="predicted"/>
<evidence type="ECO:0000313" key="1">
    <source>
        <dbReference type="EMBL" id="VDM08031.1"/>
    </source>
</evidence>
<dbReference type="InterPro" id="IPR036383">
    <property type="entry name" value="TSP1_rpt_sf"/>
</dbReference>
<gene>
    <name evidence="1" type="ORF">WBA_LOCUS1417</name>
</gene>
<protein>
    <submittedName>
        <fullName evidence="1">Uncharacterized protein</fullName>
    </submittedName>
</protein>
<dbReference type="Proteomes" id="UP000270924">
    <property type="component" value="Unassembled WGS sequence"/>
</dbReference>
<dbReference type="InParanoid" id="A0A3P7DEA5"/>
<dbReference type="OrthoDB" id="5867217at2759"/>
<keyword evidence="2" id="KW-1185">Reference proteome</keyword>
<organism evidence="1 2">
    <name type="scientific">Wuchereria bancrofti</name>
    <dbReference type="NCBI Taxonomy" id="6293"/>
    <lineage>
        <taxon>Eukaryota</taxon>
        <taxon>Metazoa</taxon>
        <taxon>Ecdysozoa</taxon>
        <taxon>Nematoda</taxon>
        <taxon>Chromadorea</taxon>
        <taxon>Rhabditida</taxon>
        <taxon>Spirurina</taxon>
        <taxon>Spiruromorpha</taxon>
        <taxon>Filarioidea</taxon>
        <taxon>Onchocercidae</taxon>
        <taxon>Wuchereria</taxon>
    </lineage>
</organism>
<dbReference type="PROSITE" id="PS50092">
    <property type="entry name" value="TSP1"/>
    <property type="match status" value="1"/>
</dbReference>
<reference evidence="1 2" key="1">
    <citation type="submission" date="2018-11" db="EMBL/GenBank/DDBJ databases">
        <authorList>
            <consortium name="Pathogen Informatics"/>
        </authorList>
    </citation>
    <scope>NUCLEOTIDE SEQUENCE [LARGE SCALE GENOMIC DNA]</scope>
</reference>
<evidence type="ECO:0000313" key="2">
    <source>
        <dbReference type="Proteomes" id="UP000270924"/>
    </source>
</evidence>
<dbReference type="InterPro" id="IPR000884">
    <property type="entry name" value="TSP1_rpt"/>
</dbReference>
<dbReference type="AlphaFoldDB" id="A0A3P7DEA5"/>
<accession>A0A3P7DEA5</accession>
<dbReference type="SUPFAM" id="SSF82895">
    <property type="entry name" value="TSP-1 type 1 repeat"/>
    <property type="match status" value="1"/>
</dbReference>
<dbReference type="EMBL" id="UYWW01000295">
    <property type="protein sequence ID" value="VDM08031.1"/>
    <property type="molecule type" value="Genomic_DNA"/>
</dbReference>
<sequence length="181" mass="20862">MNRLKIITLSGFKDEDHFSQWNNWSPCRRPGERSIRRRKCYNLQKCVGALMEVKKCPITIKEEVKLREVVPDDRGLQTTINKEGLLTPVLPERLNIANKTDLRTGILHGISSQLQQSHSEKEFKEKTNEKVWSPWRGVCQQFAGGHPCKNHEIIGFESRDCLATDNAKCKGPFFRYCTISC</sequence>
<name>A0A3P7DEA5_WUCBA</name>